<dbReference type="AlphaFoldDB" id="A0AA39WBG4"/>
<dbReference type="Proteomes" id="UP001175001">
    <property type="component" value="Unassembled WGS sequence"/>
</dbReference>
<sequence length="78" mass="8101">MKTSAVLTTLSFAIASLAAPAPMPADINPNACIDVQPGYPAGVCPSPYTFSYLKYCSTGDRGVENCPTISAEPKCCIV</sequence>
<protein>
    <submittedName>
        <fullName evidence="2">Uncharacterized protein</fullName>
    </submittedName>
</protein>
<accession>A0AA39WBG4</accession>
<evidence type="ECO:0000313" key="3">
    <source>
        <dbReference type="Proteomes" id="UP001175001"/>
    </source>
</evidence>
<dbReference type="EMBL" id="JAUJDW010000236">
    <property type="protein sequence ID" value="KAK0609835.1"/>
    <property type="molecule type" value="Genomic_DNA"/>
</dbReference>
<name>A0AA39WBG4_9PEZI</name>
<feature type="signal peptide" evidence="1">
    <location>
        <begin position="1"/>
        <end position="18"/>
    </location>
</feature>
<organism evidence="2 3">
    <name type="scientific">Lasiodiplodia hormozganensis</name>
    <dbReference type="NCBI Taxonomy" id="869390"/>
    <lineage>
        <taxon>Eukaryota</taxon>
        <taxon>Fungi</taxon>
        <taxon>Dikarya</taxon>
        <taxon>Ascomycota</taxon>
        <taxon>Pezizomycotina</taxon>
        <taxon>Dothideomycetes</taxon>
        <taxon>Dothideomycetes incertae sedis</taxon>
        <taxon>Botryosphaeriales</taxon>
        <taxon>Botryosphaeriaceae</taxon>
        <taxon>Lasiodiplodia</taxon>
    </lineage>
</organism>
<feature type="chain" id="PRO_5041354143" evidence="1">
    <location>
        <begin position="19"/>
        <end position="78"/>
    </location>
</feature>
<keyword evidence="1" id="KW-0732">Signal</keyword>
<reference evidence="2" key="1">
    <citation type="submission" date="2023-06" db="EMBL/GenBank/DDBJ databases">
        <title>Multi-omics analyses reveal the molecular pathogenesis toolkit of Lasiodiplodia hormozganensis, a cross-kingdom pathogen.</title>
        <authorList>
            <person name="Felix C."/>
            <person name="Meneses R."/>
            <person name="Goncalves M.F.M."/>
            <person name="Tilleman L."/>
            <person name="Duarte A.S."/>
            <person name="Jorrin-Novo J.V."/>
            <person name="Van De Peer Y."/>
            <person name="Deforce D."/>
            <person name="Van Nieuwerburgh F."/>
            <person name="Esteves A.C."/>
            <person name="Alves A."/>
        </authorList>
    </citation>
    <scope>NUCLEOTIDE SEQUENCE</scope>
    <source>
        <strain evidence="2">CBS 339.90</strain>
    </source>
</reference>
<comment type="caution">
    <text evidence="2">The sequence shown here is derived from an EMBL/GenBank/DDBJ whole genome shotgun (WGS) entry which is preliminary data.</text>
</comment>
<keyword evidence="3" id="KW-1185">Reference proteome</keyword>
<evidence type="ECO:0000256" key="1">
    <source>
        <dbReference type="SAM" id="SignalP"/>
    </source>
</evidence>
<evidence type="ECO:0000313" key="2">
    <source>
        <dbReference type="EMBL" id="KAK0609835.1"/>
    </source>
</evidence>
<gene>
    <name evidence="2" type="ORF">DIS24_g12217</name>
</gene>
<proteinExistence type="predicted"/>